<comment type="caution">
    <text evidence="1">The sequence shown here is derived from an EMBL/GenBank/DDBJ whole genome shotgun (WGS) entry which is preliminary data.</text>
</comment>
<evidence type="ECO:0000313" key="1">
    <source>
        <dbReference type="EMBL" id="NNU33261.1"/>
    </source>
</evidence>
<dbReference type="EMBL" id="JABFCR010000006">
    <property type="protein sequence ID" value="NNU33261.1"/>
    <property type="molecule type" value="Genomic_DNA"/>
</dbReference>
<dbReference type="RefSeq" id="WP_175268961.1">
    <property type="nucleotide sequence ID" value="NZ_JABFCR010000006.1"/>
</dbReference>
<proteinExistence type="predicted"/>
<accession>A0ABX1W0S9</accession>
<gene>
    <name evidence="1" type="ORF">HK413_02125</name>
</gene>
<dbReference type="SUPFAM" id="SSF55781">
    <property type="entry name" value="GAF domain-like"/>
    <property type="match status" value="1"/>
</dbReference>
<evidence type="ECO:0008006" key="3">
    <source>
        <dbReference type="Google" id="ProtNLM"/>
    </source>
</evidence>
<name>A0ABX1W0S9_9SPHI</name>
<organism evidence="1 2">
    <name type="scientific">Mucilaginibacter humi</name>
    <dbReference type="NCBI Taxonomy" id="2732510"/>
    <lineage>
        <taxon>Bacteria</taxon>
        <taxon>Pseudomonadati</taxon>
        <taxon>Bacteroidota</taxon>
        <taxon>Sphingobacteriia</taxon>
        <taxon>Sphingobacteriales</taxon>
        <taxon>Sphingobacteriaceae</taxon>
        <taxon>Mucilaginibacter</taxon>
    </lineage>
</organism>
<reference evidence="1 2" key="1">
    <citation type="submission" date="2020-05" db="EMBL/GenBank/DDBJ databases">
        <authorList>
            <person name="Khan S.A."/>
            <person name="Jeon C.O."/>
            <person name="Chun B.H."/>
        </authorList>
    </citation>
    <scope>NUCLEOTIDE SEQUENCE [LARGE SCALE GENOMIC DNA]</scope>
    <source>
        <strain evidence="1 2">S1162</strain>
    </source>
</reference>
<dbReference type="Gene3D" id="3.30.450.40">
    <property type="match status" value="1"/>
</dbReference>
<dbReference type="Proteomes" id="UP000566071">
    <property type="component" value="Unassembled WGS sequence"/>
</dbReference>
<evidence type="ECO:0000313" key="2">
    <source>
        <dbReference type="Proteomes" id="UP000566071"/>
    </source>
</evidence>
<protein>
    <recommendedName>
        <fullName evidence="3">GAF domain-containing protein</fullName>
    </recommendedName>
</protein>
<keyword evidence="2" id="KW-1185">Reference proteome</keyword>
<dbReference type="InterPro" id="IPR029016">
    <property type="entry name" value="GAF-like_dom_sf"/>
</dbReference>
<sequence>MSDISTDPLWENYGHLALKYNLKACWSCPIIDSDNNVMAVFGMYYDYTKAPDTMDQMVIDRSTAILKVILENRQHARLIKETTMLMIQGRGAGQLWQLAVGY</sequence>